<feature type="compositionally biased region" description="Basic and acidic residues" evidence="1">
    <location>
        <begin position="1"/>
        <end position="10"/>
    </location>
</feature>
<dbReference type="EMBL" id="OY660887">
    <property type="protein sequence ID" value="CAJ1087225.1"/>
    <property type="molecule type" value="Genomic_DNA"/>
</dbReference>
<dbReference type="Proteomes" id="UP001178508">
    <property type="component" value="Chromosome 24"/>
</dbReference>
<sequence length="318" mass="36571">MAEAAAEKNMDTTQPKSRPKTSVVWENFTETEKEGVQCNICKDRFAWLGSASMMPVGFLLLTACPADKETLEEEELQVPRGDGYEDVTASSDQTLTDTRTDEGQTSSFFSPHMKLMLVESTQQQVDSNLSHTIREKSRECLNWSDSLDRLGGGSAMNQCEEREEGAPPSKTTLWGEHESQTKVQSVQQQRSEVPIGQSAQQHQTQLDSIFMLLQENMISFVKEQLKEIQRVLTPNEPEYLESQRKDEDEEQRRSREAFLKITVNFLRRMKQEELADCLQRKRLRKSDRVMETVGSDEFQLGGPWWRAEVKTWCEEVFL</sequence>
<feature type="region of interest" description="Disordered" evidence="1">
    <location>
        <begin position="156"/>
        <end position="186"/>
    </location>
</feature>
<feature type="compositionally biased region" description="Polar residues" evidence="1">
    <location>
        <begin position="88"/>
        <end position="107"/>
    </location>
</feature>
<proteinExistence type="predicted"/>
<name>A0AAV1HNW6_XYRNO</name>
<feature type="region of interest" description="Disordered" evidence="1">
    <location>
        <begin position="1"/>
        <end position="21"/>
    </location>
</feature>
<evidence type="ECO:0000256" key="1">
    <source>
        <dbReference type="SAM" id="MobiDB-lite"/>
    </source>
</evidence>
<gene>
    <name evidence="2" type="ORF">XNOV1_A011940</name>
</gene>
<reference evidence="2" key="1">
    <citation type="submission" date="2023-08" db="EMBL/GenBank/DDBJ databases">
        <authorList>
            <person name="Alioto T."/>
            <person name="Alioto T."/>
            <person name="Gomez Garrido J."/>
        </authorList>
    </citation>
    <scope>NUCLEOTIDE SEQUENCE</scope>
</reference>
<dbReference type="AlphaFoldDB" id="A0AAV1HNW6"/>
<evidence type="ECO:0000313" key="2">
    <source>
        <dbReference type="EMBL" id="CAJ1087225.1"/>
    </source>
</evidence>
<feature type="region of interest" description="Disordered" evidence="1">
    <location>
        <begin position="71"/>
        <end position="107"/>
    </location>
</feature>
<keyword evidence="3" id="KW-1185">Reference proteome</keyword>
<protein>
    <submittedName>
        <fullName evidence="2">Uncharacterized protein</fullName>
    </submittedName>
</protein>
<organism evidence="2 3">
    <name type="scientific">Xyrichtys novacula</name>
    <name type="common">Pearly razorfish</name>
    <name type="synonym">Hemipteronotus novacula</name>
    <dbReference type="NCBI Taxonomy" id="13765"/>
    <lineage>
        <taxon>Eukaryota</taxon>
        <taxon>Metazoa</taxon>
        <taxon>Chordata</taxon>
        <taxon>Craniata</taxon>
        <taxon>Vertebrata</taxon>
        <taxon>Euteleostomi</taxon>
        <taxon>Actinopterygii</taxon>
        <taxon>Neopterygii</taxon>
        <taxon>Teleostei</taxon>
        <taxon>Neoteleostei</taxon>
        <taxon>Acanthomorphata</taxon>
        <taxon>Eupercaria</taxon>
        <taxon>Labriformes</taxon>
        <taxon>Labridae</taxon>
        <taxon>Xyrichtys</taxon>
    </lineage>
</organism>
<evidence type="ECO:0000313" key="3">
    <source>
        <dbReference type="Proteomes" id="UP001178508"/>
    </source>
</evidence>
<accession>A0AAV1HNW6</accession>